<dbReference type="EMBL" id="PGFJ01000001">
    <property type="protein sequence ID" value="PJJ84873.1"/>
    <property type="molecule type" value="Genomic_DNA"/>
</dbReference>
<reference evidence="1 2" key="1">
    <citation type="submission" date="2017-11" db="EMBL/GenBank/DDBJ databases">
        <title>Genomic Encyclopedia of Archaeal and Bacterial Type Strains, Phase II (KMG-II): From Individual Species to Whole Genera.</title>
        <authorList>
            <person name="Goeker M."/>
        </authorList>
    </citation>
    <scope>NUCLEOTIDE SEQUENCE [LARGE SCALE GENOMIC DNA]</scope>
    <source>
        <strain evidence="1 2">DSM 28175</strain>
    </source>
</reference>
<evidence type="ECO:0000313" key="1">
    <source>
        <dbReference type="EMBL" id="PJJ84873.1"/>
    </source>
</evidence>
<accession>A0A2H9VVK9</accession>
<comment type="caution">
    <text evidence="1">The sequence shown here is derived from an EMBL/GenBank/DDBJ whole genome shotgun (WGS) entry which is preliminary data.</text>
</comment>
<keyword evidence="2" id="KW-1185">Reference proteome</keyword>
<protein>
    <submittedName>
        <fullName evidence="1">Uncharacterized protein</fullName>
    </submittedName>
</protein>
<gene>
    <name evidence="1" type="ORF">CLV57_1895</name>
</gene>
<name>A0A2H9VVK9_9SPHI</name>
<evidence type="ECO:0000313" key="2">
    <source>
        <dbReference type="Proteomes" id="UP000242687"/>
    </source>
</evidence>
<sequence>MVQDIANFQFHLQCPTVNGVIFPDGKIQLFDITVNYCTPINYKISKDTETSINSLNEQGELNWNSCTALVSITNENNSFKVTAGEGNWGDDGFVSVIDLTTNRILWIAFFTCSTPFYQVKIVDGQVYAKSTLDYIWKFDVQNPVNFSVDHLHSSL</sequence>
<organism evidence="1 2">
    <name type="scientific">Mucilaginibacter auburnensis</name>
    <dbReference type="NCBI Taxonomy" id="1457233"/>
    <lineage>
        <taxon>Bacteria</taxon>
        <taxon>Pseudomonadati</taxon>
        <taxon>Bacteroidota</taxon>
        <taxon>Sphingobacteriia</taxon>
        <taxon>Sphingobacteriales</taxon>
        <taxon>Sphingobacteriaceae</taxon>
        <taxon>Mucilaginibacter</taxon>
    </lineage>
</organism>
<dbReference type="Proteomes" id="UP000242687">
    <property type="component" value="Unassembled WGS sequence"/>
</dbReference>
<proteinExistence type="predicted"/>
<dbReference type="AlphaFoldDB" id="A0A2H9VVK9"/>
<dbReference type="OrthoDB" id="6424161at2"/>
<dbReference type="RefSeq" id="WP_100341045.1">
    <property type="nucleotide sequence ID" value="NZ_PGFJ01000001.1"/>
</dbReference>